<gene>
    <name evidence="2" type="ORF">QVD17_10089</name>
</gene>
<protein>
    <submittedName>
        <fullName evidence="2">Uncharacterized protein</fullName>
    </submittedName>
</protein>
<organism evidence="2 3">
    <name type="scientific">Tagetes erecta</name>
    <name type="common">African marigold</name>
    <dbReference type="NCBI Taxonomy" id="13708"/>
    <lineage>
        <taxon>Eukaryota</taxon>
        <taxon>Viridiplantae</taxon>
        <taxon>Streptophyta</taxon>
        <taxon>Embryophyta</taxon>
        <taxon>Tracheophyta</taxon>
        <taxon>Spermatophyta</taxon>
        <taxon>Magnoliopsida</taxon>
        <taxon>eudicotyledons</taxon>
        <taxon>Gunneridae</taxon>
        <taxon>Pentapetalae</taxon>
        <taxon>asterids</taxon>
        <taxon>campanulids</taxon>
        <taxon>Asterales</taxon>
        <taxon>Asteraceae</taxon>
        <taxon>Asteroideae</taxon>
        <taxon>Heliantheae alliance</taxon>
        <taxon>Tageteae</taxon>
        <taxon>Tagetes</taxon>
    </lineage>
</organism>
<keyword evidence="1" id="KW-0812">Transmembrane</keyword>
<evidence type="ECO:0000313" key="2">
    <source>
        <dbReference type="EMBL" id="KAK1433183.1"/>
    </source>
</evidence>
<feature type="transmembrane region" description="Helical" evidence="1">
    <location>
        <begin position="39"/>
        <end position="58"/>
    </location>
</feature>
<evidence type="ECO:0000256" key="1">
    <source>
        <dbReference type="SAM" id="Phobius"/>
    </source>
</evidence>
<keyword evidence="1" id="KW-1133">Transmembrane helix</keyword>
<feature type="transmembrane region" description="Helical" evidence="1">
    <location>
        <begin position="7"/>
        <end position="33"/>
    </location>
</feature>
<dbReference type="EMBL" id="JAUHHV010000002">
    <property type="protein sequence ID" value="KAK1433183.1"/>
    <property type="molecule type" value="Genomic_DNA"/>
</dbReference>
<keyword evidence="1" id="KW-0472">Membrane</keyword>
<sequence length="86" mass="9550">MFLIYVVGYNIVTIGNLCFLTFVCMNLCVISEFSTSKSYYWYESIVILMLVVVEGLNMEREKEAKVQRGAGVVQKPSTTAVAVVAA</sequence>
<keyword evidence="3" id="KW-1185">Reference proteome</keyword>
<name>A0AAD8L272_TARER</name>
<accession>A0AAD8L272</accession>
<dbReference type="AlphaFoldDB" id="A0AAD8L272"/>
<proteinExistence type="predicted"/>
<comment type="caution">
    <text evidence="2">The sequence shown here is derived from an EMBL/GenBank/DDBJ whole genome shotgun (WGS) entry which is preliminary data.</text>
</comment>
<evidence type="ECO:0000313" key="3">
    <source>
        <dbReference type="Proteomes" id="UP001229421"/>
    </source>
</evidence>
<reference evidence="2" key="1">
    <citation type="journal article" date="2023" name="bioRxiv">
        <title>Improved chromosome-level genome assembly for marigold (Tagetes erecta).</title>
        <authorList>
            <person name="Jiang F."/>
            <person name="Yuan L."/>
            <person name="Wang S."/>
            <person name="Wang H."/>
            <person name="Xu D."/>
            <person name="Wang A."/>
            <person name="Fan W."/>
        </authorList>
    </citation>
    <scope>NUCLEOTIDE SEQUENCE</scope>
    <source>
        <strain evidence="2">WSJ</strain>
        <tissue evidence="2">Leaf</tissue>
    </source>
</reference>
<dbReference type="Proteomes" id="UP001229421">
    <property type="component" value="Unassembled WGS sequence"/>
</dbReference>